<dbReference type="Proteomes" id="UP001597557">
    <property type="component" value="Unassembled WGS sequence"/>
</dbReference>
<dbReference type="PANTHER" id="PTHR19288:SF90">
    <property type="entry name" value="OS08G0542600 PROTEIN"/>
    <property type="match status" value="1"/>
</dbReference>
<dbReference type="RefSeq" id="WP_377182840.1">
    <property type="nucleotide sequence ID" value="NZ_JBHUPD010000001.1"/>
</dbReference>
<dbReference type="PANTHER" id="PTHR19288">
    <property type="entry name" value="4-NITROPHENYLPHOSPHATASE-RELATED"/>
    <property type="match status" value="1"/>
</dbReference>
<name>A0ABW5Y9U9_9SPHI</name>
<evidence type="ECO:0000313" key="1">
    <source>
        <dbReference type="EMBL" id="MFD2871805.1"/>
    </source>
</evidence>
<protein>
    <submittedName>
        <fullName evidence="1">HAD-IIA family hydrolase</fullName>
    </submittedName>
</protein>
<dbReference type="InterPro" id="IPR006357">
    <property type="entry name" value="HAD-SF_hydro_IIA"/>
</dbReference>
<dbReference type="Gene3D" id="3.40.50.1000">
    <property type="entry name" value="HAD superfamily/HAD-like"/>
    <property type="match status" value="2"/>
</dbReference>
<keyword evidence="2" id="KW-1185">Reference proteome</keyword>
<organism evidence="1 2">
    <name type="scientific">Mucilaginibacter ximonensis</name>
    <dbReference type="NCBI Taxonomy" id="538021"/>
    <lineage>
        <taxon>Bacteria</taxon>
        <taxon>Pseudomonadati</taxon>
        <taxon>Bacteroidota</taxon>
        <taxon>Sphingobacteriia</taxon>
        <taxon>Sphingobacteriales</taxon>
        <taxon>Sphingobacteriaceae</taxon>
        <taxon>Mucilaginibacter</taxon>
    </lineage>
</organism>
<dbReference type="Pfam" id="PF13344">
    <property type="entry name" value="Hydrolase_6"/>
    <property type="match status" value="1"/>
</dbReference>
<sequence length="286" mass="32014">MKRIDNFKEIVDKYNVIFFDAFGVLKNYHGLVPGIEKTFEYLKEQNKEYYIVTNDASRSPVQLATSYHKMGLHAISPDRIISSGMLTKEYLYLKVYDGIVAYLGTENSAHYIESMGLHPMPVSEVDASNIDKVNALLFLDDEGFDWATGLNTAVNLLRKRTIPAIVANTDDAYPVTVHDVSIAIGGLANMVESIVEKNFIRFGKPDSQMFMFAYDLIREYRPISKKEIVMVGDTLHTDILGGNKYGLDTVLVLSGNTLPQDAHTRIEATGIVPTYICDNAVVKDKI</sequence>
<gene>
    <name evidence="1" type="ORF">ACFS5N_04960</name>
</gene>
<dbReference type="NCBIfam" id="TIGR01460">
    <property type="entry name" value="HAD-SF-IIA"/>
    <property type="match status" value="1"/>
</dbReference>
<dbReference type="EMBL" id="JBHUPD010000001">
    <property type="protein sequence ID" value="MFD2871805.1"/>
    <property type="molecule type" value="Genomic_DNA"/>
</dbReference>
<reference evidence="2" key="1">
    <citation type="journal article" date="2019" name="Int. J. Syst. Evol. Microbiol.">
        <title>The Global Catalogue of Microorganisms (GCM) 10K type strain sequencing project: providing services to taxonomists for standard genome sequencing and annotation.</title>
        <authorList>
            <consortium name="The Broad Institute Genomics Platform"/>
            <consortium name="The Broad Institute Genome Sequencing Center for Infectious Disease"/>
            <person name="Wu L."/>
            <person name="Ma J."/>
        </authorList>
    </citation>
    <scope>NUCLEOTIDE SEQUENCE [LARGE SCALE GENOMIC DNA]</scope>
    <source>
        <strain evidence="2">KCTC 22437</strain>
    </source>
</reference>
<comment type="caution">
    <text evidence="1">The sequence shown here is derived from an EMBL/GenBank/DDBJ whole genome shotgun (WGS) entry which is preliminary data.</text>
</comment>
<dbReference type="Pfam" id="PF13242">
    <property type="entry name" value="Hydrolase_like"/>
    <property type="match status" value="1"/>
</dbReference>
<dbReference type="InterPro" id="IPR023214">
    <property type="entry name" value="HAD_sf"/>
</dbReference>
<dbReference type="InterPro" id="IPR036412">
    <property type="entry name" value="HAD-like_sf"/>
</dbReference>
<keyword evidence="1" id="KW-0378">Hydrolase</keyword>
<dbReference type="GO" id="GO:0016787">
    <property type="term" value="F:hydrolase activity"/>
    <property type="evidence" value="ECO:0007669"/>
    <property type="project" value="UniProtKB-KW"/>
</dbReference>
<evidence type="ECO:0000313" key="2">
    <source>
        <dbReference type="Proteomes" id="UP001597557"/>
    </source>
</evidence>
<proteinExistence type="predicted"/>
<accession>A0ABW5Y9U9</accession>
<dbReference type="SUPFAM" id="SSF56784">
    <property type="entry name" value="HAD-like"/>
    <property type="match status" value="1"/>
</dbReference>